<dbReference type="SMART" id="SM00054">
    <property type="entry name" value="EFh"/>
    <property type="match status" value="1"/>
</dbReference>
<feature type="domain" description="EF-hand" evidence="3">
    <location>
        <begin position="37"/>
        <end position="72"/>
    </location>
</feature>
<dbReference type="SUPFAM" id="SSF47473">
    <property type="entry name" value="EF-hand"/>
    <property type="match status" value="1"/>
</dbReference>
<sequence length="100" mass="11532">MATYSYAWCITPELHSPLARLQVSCLHRTVQGGNMYLTIQQMKQAFDLFDKNHDGKISSDELGCVLRTLGHDYCQDDVDEMIKNADTNEFTRLLHHFLPE</sequence>
<protein>
    <recommendedName>
        <fullName evidence="3">EF-hand domain-containing protein</fullName>
    </recommendedName>
</protein>
<keyword evidence="1" id="KW-0677">Repeat</keyword>
<dbReference type="EMBL" id="JARBDR010000018">
    <property type="protein sequence ID" value="KAJ8321994.1"/>
    <property type="molecule type" value="Genomic_DNA"/>
</dbReference>
<dbReference type="Gene3D" id="1.10.238.10">
    <property type="entry name" value="EF-hand"/>
    <property type="match status" value="1"/>
</dbReference>
<evidence type="ECO:0000256" key="1">
    <source>
        <dbReference type="ARBA" id="ARBA00022737"/>
    </source>
</evidence>
<proteinExistence type="predicted"/>
<keyword evidence="2" id="KW-0106">Calcium</keyword>
<reference evidence="4 5" key="1">
    <citation type="submission" date="2022-12" db="EMBL/GenBank/DDBJ databases">
        <title>Chromosome-level genome of Tegillarca granosa.</title>
        <authorList>
            <person name="Kim J."/>
        </authorList>
    </citation>
    <scope>NUCLEOTIDE SEQUENCE [LARGE SCALE GENOMIC DNA]</scope>
    <source>
        <strain evidence="4">Teg-2019</strain>
        <tissue evidence="4">Adductor muscle</tissue>
    </source>
</reference>
<dbReference type="CDD" id="cd00051">
    <property type="entry name" value="EFh"/>
    <property type="match status" value="1"/>
</dbReference>
<dbReference type="PROSITE" id="PS00018">
    <property type="entry name" value="EF_HAND_1"/>
    <property type="match status" value="1"/>
</dbReference>
<dbReference type="InterPro" id="IPR018247">
    <property type="entry name" value="EF_Hand_1_Ca_BS"/>
</dbReference>
<comment type="caution">
    <text evidence="4">The sequence shown here is derived from an EMBL/GenBank/DDBJ whole genome shotgun (WGS) entry which is preliminary data.</text>
</comment>
<dbReference type="InterPro" id="IPR002048">
    <property type="entry name" value="EF_hand_dom"/>
</dbReference>
<dbReference type="Proteomes" id="UP001217089">
    <property type="component" value="Unassembled WGS sequence"/>
</dbReference>
<dbReference type="InterPro" id="IPR050230">
    <property type="entry name" value="CALM/Myosin/TropC-like"/>
</dbReference>
<dbReference type="PANTHER" id="PTHR23048">
    <property type="entry name" value="MYOSIN LIGHT CHAIN 1, 3"/>
    <property type="match status" value="1"/>
</dbReference>
<evidence type="ECO:0000256" key="2">
    <source>
        <dbReference type="ARBA" id="ARBA00022837"/>
    </source>
</evidence>
<evidence type="ECO:0000313" key="5">
    <source>
        <dbReference type="Proteomes" id="UP001217089"/>
    </source>
</evidence>
<dbReference type="PANTHER" id="PTHR23048:SF0">
    <property type="entry name" value="CALMODULIN LIKE 3"/>
    <property type="match status" value="1"/>
</dbReference>
<organism evidence="4 5">
    <name type="scientific">Tegillarca granosa</name>
    <name type="common">Malaysian cockle</name>
    <name type="synonym">Anadara granosa</name>
    <dbReference type="NCBI Taxonomy" id="220873"/>
    <lineage>
        <taxon>Eukaryota</taxon>
        <taxon>Metazoa</taxon>
        <taxon>Spiralia</taxon>
        <taxon>Lophotrochozoa</taxon>
        <taxon>Mollusca</taxon>
        <taxon>Bivalvia</taxon>
        <taxon>Autobranchia</taxon>
        <taxon>Pteriomorphia</taxon>
        <taxon>Arcoida</taxon>
        <taxon>Arcoidea</taxon>
        <taxon>Arcidae</taxon>
        <taxon>Tegillarca</taxon>
    </lineage>
</organism>
<dbReference type="InterPro" id="IPR011992">
    <property type="entry name" value="EF-hand-dom_pair"/>
</dbReference>
<keyword evidence="5" id="KW-1185">Reference proteome</keyword>
<gene>
    <name evidence="4" type="ORF">KUTeg_000465</name>
</gene>
<dbReference type="Pfam" id="PF13499">
    <property type="entry name" value="EF-hand_7"/>
    <property type="match status" value="1"/>
</dbReference>
<evidence type="ECO:0000259" key="3">
    <source>
        <dbReference type="PROSITE" id="PS50222"/>
    </source>
</evidence>
<evidence type="ECO:0000313" key="4">
    <source>
        <dbReference type="EMBL" id="KAJ8321994.1"/>
    </source>
</evidence>
<dbReference type="PROSITE" id="PS50222">
    <property type="entry name" value="EF_HAND_2"/>
    <property type="match status" value="1"/>
</dbReference>
<name>A0ABQ9FXN1_TEGGR</name>
<accession>A0ABQ9FXN1</accession>